<dbReference type="GeneID" id="63806518"/>
<proteinExistence type="inferred from homology"/>
<dbReference type="PANTHER" id="PTHR10509">
    <property type="entry name" value="O-METHYLTRANSFERASE-RELATED"/>
    <property type="match status" value="1"/>
</dbReference>
<evidence type="ECO:0000256" key="2">
    <source>
        <dbReference type="ARBA" id="ARBA00022679"/>
    </source>
</evidence>
<comment type="similarity">
    <text evidence="4">Belongs to the class I-like SAM-binding methyltransferase superfamily. Cation-dependent O-methyltransferase family.</text>
</comment>
<accession>A0A1Y1VXX0</accession>
<evidence type="ECO:0000256" key="1">
    <source>
        <dbReference type="ARBA" id="ARBA00022603"/>
    </source>
</evidence>
<dbReference type="Gene3D" id="3.40.50.150">
    <property type="entry name" value="Vaccinia Virus protein VP39"/>
    <property type="match status" value="1"/>
</dbReference>
<dbReference type="AlphaFoldDB" id="A0A1Y1VXX0"/>
<keyword evidence="1" id="KW-0489">Methyltransferase</keyword>
<evidence type="ECO:0000313" key="6">
    <source>
        <dbReference type="Proteomes" id="UP000193922"/>
    </source>
</evidence>
<evidence type="ECO:0008006" key="7">
    <source>
        <dbReference type="Google" id="ProtNLM"/>
    </source>
</evidence>
<evidence type="ECO:0000313" key="5">
    <source>
        <dbReference type="EMBL" id="ORX66132.1"/>
    </source>
</evidence>
<dbReference type="Proteomes" id="UP000193922">
    <property type="component" value="Unassembled WGS sequence"/>
</dbReference>
<dbReference type="STRING" id="61395.A0A1Y1VXX0"/>
<sequence length="214" mass="24064">MLFCGNCSWCLGVWVFPVLWCMYSFTGRHQMHIFPPQKCNTIPYTPKQNGVQGGVDETGHKPIVCLETNKEFAEIAHSDFVDAGVEDYIEVIVGDANQSLAQLQDVSFDIVFIDADKMSYVGYYETIIDNGLLNKSGTFIIDNTALESVVAYIDAPVPVSPDYEPLCLSYDMYKTGNEWAPKLHEFNEHIRNDPRVEVVILPLFTGITLARLVN</sequence>
<organism evidence="5 6">
    <name type="scientific">Linderina pennispora</name>
    <dbReference type="NCBI Taxonomy" id="61395"/>
    <lineage>
        <taxon>Eukaryota</taxon>
        <taxon>Fungi</taxon>
        <taxon>Fungi incertae sedis</taxon>
        <taxon>Zoopagomycota</taxon>
        <taxon>Kickxellomycotina</taxon>
        <taxon>Kickxellomycetes</taxon>
        <taxon>Kickxellales</taxon>
        <taxon>Kickxellaceae</taxon>
        <taxon>Linderina</taxon>
    </lineage>
</organism>
<dbReference type="GO" id="GO:0032259">
    <property type="term" value="P:methylation"/>
    <property type="evidence" value="ECO:0007669"/>
    <property type="project" value="UniProtKB-KW"/>
</dbReference>
<keyword evidence="3" id="KW-0949">S-adenosyl-L-methionine</keyword>
<dbReference type="InterPro" id="IPR050362">
    <property type="entry name" value="Cation-dep_OMT"/>
</dbReference>
<evidence type="ECO:0000256" key="3">
    <source>
        <dbReference type="ARBA" id="ARBA00022691"/>
    </source>
</evidence>
<dbReference type="PANTHER" id="PTHR10509:SF14">
    <property type="entry name" value="CAFFEOYL-COA O-METHYLTRANSFERASE 3-RELATED"/>
    <property type="match status" value="1"/>
</dbReference>
<dbReference type="RefSeq" id="XP_040740159.1">
    <property type="nucleotide sequence ID" value="XM_040889870.1"/>
</dbReference>
<dbReference type="InterPro" id="IPR029063">
    <property type="entry name" value="SAM-dependent_MTases_sf"/>
</dbReference>
<dbReference type="InterPro" id="IPR002935">
    <property type="entry name" value="SAM_O-MeTrfase"/>
</dbReference>
<dbReference type="PROSITE" id="PS51682">
    <property type="entry name" value="SAM_OMT_I"/>
    <property type="match status" value="1"/>
</dbReference>
<gene>
    <name evidence="5" type="ORF">DL89DRAFT_286483</name>
</gene>
<protein>
    <recommendedName>
        <fullName evidence="7">S-adenosyl-L-methionine-dependent methyltransferase</fullName>
    </recommendedName>
</protein>
<dbReference type="OrthoDB" id="10251242at2759"/>
<keyword evidence="2" id="KW-0808">Transferase</keyword>
<comment type="caution">
    <text evidence="5">The sequence shown here is derived from an EMBL/GenBank/DDBJ whole genome shotgun (WGS) entry which is preliminary data.</text>
</comment>
<reference evidence="5 6" key="1">
    <citation type="submission" date="2016-07" db="EMBL/GenBank/DDBJ databases">
        <title>Pervasive Adenine N6-methylation of Active Genes in Fungi.</title>
        <authorList>
            <consortium name="DOE Joint Genome Institute"/>
            <person name="Mondo S.J."/>
            <person name="Dannebaum R.O."/>
            <person name="Kuo R.C."/>
            <person name="Labutti K."/>
            <person name="Haridas S."/>
            <person name="Kuo A."/>
            <person name="Salamov A."/>
            <person name="Ahrendt S.R."/>
            <person name="Lipzen A."/>
            <person name="Sullivan W."/>
            <person name="Andreopoulos W.B."/>
            <person name="Clum A."/>
            <person name="Lindquist E."/>
            <person name="Daum C."/>
            <person name="Ramamoorthy G.K."/>
            <person name="Gryganskyi A."/>
            <person name="Culley D."/>
            <person name="Magnuson J.K."/>
            <person name="James T.Y."/>
            <person name="O'Malley M.A."/>
            <person name="Stajich J.E."/>
            <person name="Spatafora J.W."/>
            <person name="Visel A."/>
            <person name="Grigoriev I.V."/>
        </authorList>
    </citation>
    <scope>NUCLEOTIDE SEQUENCE [LARGE SCALE GENOMIC DNA]</scope>
    <source>
        <strain evidence="5 6">ATCC 12442</strain>
    </source>
</reference>
<dbReference type="Pfam" id="PF01596">
    <property type="entry name" value="Methyltransf_3"/>
    <property type="match status" value="1"/>
</dbReference>
<dbReference type="GO" id="GO:0008171">
    <property type="term" value="F:O-methyltransferase activity"/>
    <property type="evidence" value="ECO:0007669"/>
    <property type="project" value="InterPro"/>
</dbReference>
<dbReference type="EMBL" id="MCFD01000017">
    <property type="protein sequence ID" value="ORX66132.1"/>
    <property type="molecule type" value="Genomic_DNA"/>
</dbReference>
<evidence type="ECO:0000256" key="4">
    <source>
        <dbReference type="ARBA" id="ARBA00023453"/>
    </source>
</evidence>
<keyword evidence="6" id="KW-1185">Reference proteome</keyword>
<dbReference type="GO" id="GO:0008757">
    <property type="term" value="F:S-adenosylmethionine-dependent methyltransferase activity"/>
    <property type="evidence" value="ECO:0007669"/>
    <property type="project" value="TreeGrafter"/>
</dbReference>
<name>A0A1Y1VXX0_9FUNG</name>
<dbReference type="SUPFAM" id="SSF53335">
    <property type="entry name" value="S-adenosyl-L-methionine-dependent methyltransferases"/>
    <property type="match status" value="1"/>
</dbReference>